<feature type="non-terminal residue" evidence="1">
    <location>
        <position position="1"/>
    </location>
</feature>
<reference evidence="1" key="2">
    <citation type="journal article" date="2011" name="Microb. Ecol.">
        <title>Taxonomic and Functional Metagenomic Profiling of the Microbial Community in the Anoxic Sediment of a Sub-saline Shallow Lake (Laguna de Carrizo, Central Spain).</title>
        <authorList>
            <person name="Ferrer M."/>
            <person name="Guazzaroni M.E."/>
            <person name="Richter M."/>
            <person name="Garcia-Salamanca A."/>
            <person name="Yarza P."/>
            <person name="Suarez-Suarez A."/>
            <person name="Solano J."/>
            <person name="Alcaide M."/>
            <person name="van Dillewijn P."/>
            <person name="Molina-Henares M.A."/>
            <person name="Lopez-Cortes N."/>
            <person name="Al-Ramahi Y."/>
            <person name="Guerrero C."/>
            <person name="Acosta A."/>
            <person name="de Eugenio L.I."/>
            <person name="Martinez V."/>
            <person name="Marques S."/>
            <person name="Rojo F."/>
            <person name="Santero E."/>
            <person name="Genilloud O."/>
            <person name="Perez-Perez J."/>
            <person name="Rossello-Mora R."/>
            <person name="Ramos J.L."/>
        </authorList>
    </citation>
    <scope>NUCLEOTIDE SEQUENCE</scope>
</reference>
<organism evidence="1">
    <name type="scientific">sediment metagenome</name>
    <dbReference type="NCBI Taxonomy" id="749907"/>
    <lineage>
        <taxon>unclassified sequences</taxon>
        <taxon>metagenomes</taxon>
        <taxon>ecological metagenomes</taxon>
    </lineage>
</organism>
<protein>
    <submittedName>
        <fullName evidence="1">Uncharacterized protein</fullName>
    </submittedName>
</protein>
<name>D9PJ88_9ZZZZ</name>
<dbReference type="EMBL" id="ADZX01000503">
    <property type="protein sequence ID" value="EFK96377.1"/>
    <property type="molecule type" value="Genomic_DNA"/>
</dbReference>
<dbReference type="AlphaFoldDB" id="D9PJ88"/>
<sequence length="94" mass="9742">YRARHGGARDLVNQLGGFGYRGHGCGNGVAATDVVDWGFNQSPLGVTGYNAASTSGCLVITAYPTANNVNFLVSNPTASSITPGALTLNWKVVR</sequence>
<reference evidence="1" key="1">
    <citation type="submission" date="2010-07" db="EMBL/GenBank/DDBJ databases">
        <authorList>
            <consortium name="CONSOLIDER consortium CSD2007-00005"/>
            <person name="Guazzaroni M.-E."/>
            <person name="Richter M."/>
            <person name="Garcia-Salamanca A."/>
            <person name="Yarza P."/>
            <person name="Ferrer M."/>
        </authorList>
    </citation>
    <scope>NUCLEOTIDE SEQUENCE</scope>
</reference>
<comment type="caution">
    <text evidence="1">The sequence shown here is derived from an EMBL/GenBank/DDBJ whole genome shotgun (WGS) entry which is preliminary data.</text>
</comment>
<evidence type="ECO:0000313" key="1">
    <source>
        <dbReference type="EMBL" id="EFK96377.1"/>
    </source>
</evidence>
<proteinExistence type="predicted"/>
<gene>
    <name evidence="1" type="ORF">LDC_1597</name>
</gene>
<accession>D9PJ88</accession>